<dbReference type="Pfam" id="PF01501">
    <property type="entry name" value="Glyco_transf_8"/>
    <property type="match status" value="1"/>
</dbReference>
<accession>A0A6C0I1S3</accession>
<dbReference type="GO" id="GO:0016757">
    <property type="term" value="F:glycosyltransferase activity"/>
    <property type="evidence" value="ECO:0007669"/>
    <property type="project" value="InterPro"/>
</dbReference>
<dbReference type="SUPFAM" id="SSF53448">
    <property type="entry name" value="Nucleotide-diphospho-sugar transferases"/>
    <property type="match status" value="1"/>
</dbReference>
<organism evidence="1">
    <name type="scientific">viral metagenome</name>
    <dbReference type="NCBI Taxonomy" id="1070528"/>
    <lineage>
        <taxon>unclassified sequences</taxon>
        <taxon>metagenomes</taxon>
        <taxon>organismal metagenomes</taxon>
    </lineage>
</organism>
<protein>
    <recommendedName>
        <fullName evidence="2">Glycosyltransferase</fullName>
    </recommendedName>
</protein>
<dbReference type="Gene3D" id="3.90.550.10">
    <property type="entry name" value="Spore Coat Polysaccharide Biosynthesis Protein SpsA, Chain A"/>
    <property type="match status" value="1"/>
</dbReference>
<proteinExistence type="predicted"/>
<dbReference type="AlphaFoldDB" id="A0A6C0I1S3"/>
<reference evidence="1" key="1">
    <citation type="journal article" date="2020" name="Nature">
        <title>Giant virus diversity and host interactions through global metagenomics.</title>
        <authorList>
            <person name="Schulz F."/>
            <person name="Roux S."/>
            <person name="Paez-Espino D."/>
            <person name="Jungbluth S."/>
            <person name="Walsh D.A."/>
            <person name="Denef V.J."/>
            <person name="McMahon K.D."/>
            <person name="Konstantinidis K.T."/>
            <person name="Eloe-Fadrosh E.A."/>
            <person name="Kyrpides N.C."/>
            <person name="Woyke T."/>
        </authorList>
    </citation>
    <scope>NUCLEOTIDE SEQUENCE</scope>
    <source>
        <strain evidence="1">GVMAG-M-3300023184-186</strain>
    </source>
</reference>
<dbReference type="InterPro" id="IPR050587">
    <property type="entry name" value="GNT1/Glycosyltrans_8"/>
</dbReference>
<sequence>MSTKYAWCMLVIGDIEDGYLIGALVCAKSLKEQHTQYPIILMVTEEIWQTLQKNETIYNEVFDSIVIVPIIEHPTLEFKSERQKEMYEHWINKSFTKWNCLTLTEYNKVILLDADMVFTSNCDELFELRAPAGCFSQPWAFPYQKHGALYNPYIKSNKRWLLNRDIPHGATIKACIIRDTIFTKKSPTFAVGAFMVLLEPNIEDYTLLLDIIKSQTVYGKNMAHFGGNTIRSISGSDETAISLLYSYKNIDFTHIHQKFAAAMWKHEWVPSGEERAIHYFGKTKPWNMHIEEYPDLQIWWNIADLLCIDERFKLIFYPPYTPSLLDIAVAEYELAKDIQKLIVTFFTPTNGGEINKKLLWDNAKKIVSCLLEPLFSSSSSIDIDTAIISYPLWSKMLITEYNYEKFKFLKIAATIFTKLLNTIKLLVSKRIQIRLREVKIKILTNEIACGNHIKISKGSKYNIGGDDSNLIPLIIEDIYLKFK</sequence>
<dbReference type="InterPro" id="IPR029044">
    <property type="entry name" value="Nucleotide-diphossugar_trans"/>
</dbReference>
<name>A0A6C0I1S3_9ZZZZ</name>
<dbReference type="EMBL" id="MN740066">
    <property type="protein sequence ID" value="QHT86296.1"/>
    <property type="molecule type" value="Genomic_DNA"/>
</dbReference>
<evidence type="ECO:0008006" key="2">
    <source>
        <dbReference type="Google" id="ProtNLM"/>
    </source>
</evidence>
<dbReference type="PANTHER" id="PTHR11183">
    <property type="entry name" value="GLYCOGENIN SUBFAMILY MEMBER"/>
    <property type="match status" value="1"/>
</dbReference>
<evidence type="ECO:0000313" key="1">
    <source>
        <dbReference type="EMBL" id="QHT86296.1"/>
    </source>
</evidence>
<dbReference type="InterPro" id="IPR002495">
    <property type="entry name" value="Glyco_trans_8"/>
</dbReference>